<dbReference type="PROSITE" id="PS50110">
    <property type="entry name" value="RESPONSE_REGULATORY"/>
    <property type="match status" value="1"/>
</dbReference>
<evidence type="ECO:0000256" key="10">
    <source>
        <dbReference type="ARBA" id="ARBA00023125"/>
    </source>
</evidence>
<dbReference type="SUPFAM" id="SSF101898">
    <property type="entry name" value="NHL repeat"/>
    <property type="match status" value="1"/>
</dbReference>
<name>A0A176TC39_9FLAO</name>
<dbReference type="CDD" id="cd00082">
    <property type="entry name" value="HisKA"/>
    <property type="match status" value="1"/>
</dbReference>
<dbReference type="Pfam" id="PF02518">
    <property type="entry name" value="HATPase_c"/>
    <property type="match status" value="1"/>
</dbReference>
<dbReference type="Gene3D" id="3.30.565.10">
    <property type="entry name" value="Histidine kinase-like ATPase, C-terminal domain"/>
    <property type="match status" value="1"/>
</dbReference>
<evidence type="ECO:0000256" key="11">
    <source>
        <dbReference type="ARBA" id="ARBA00023163"/>
    </source>
</evidence>
<dbReference type="Pfam" id="PF00072">
    <property type="entry name" value="Response_reg"/>
    <property type="match status" value="1"/>
</dbReference>
<dbReference type="Gene3D" id="2.130.10.10">
    <property type="entry name" value="YVTN repeat-like/Quinoprotein amine dehydrogenase"/>
    <property type="match status" value="2"/>
</dbReference>
<dbReference type="Proteomes" id="UP000076923">
    <property type="component" value="Unassembled WGS sequence"/>
</dbReference>
<comment type="caution">
    <text evidence="17">The sequence shown here is derived from an EMBL/GenBank/DDBJ whole genome shotgun (WGS) entry which is preliminary data.</text>
</comment>
<evidence type="ECO:0000256" key="5">
    <source>
        <dbReference type="ARBA" id="ARBA00022741"/>
    </source>
</evidence>
<gene>
    <name evidence="17" type="ORF">LPB303_06610</name>
</gene>
<feature type="modified residue" description="4-aspartylphosphate" evidence="12">
    <location>
        <position position="1131"/>
    </location>
</feature>
<comment type="catalytic activity">
    <reaction evidence="1">
        <text>ATP + protein L-histidine = ADP + protein N-phospho-L-histidine.</text>
        <dbReference type="EC" id="2.7.13.3"/>
    </reaction>
</comment>
<sequence>MFIIGVVVRVNGQSNLNIKHISPLYKNKKIGISQIAHDSIGNIWMSSGAGILRYNGYSYNFIDKKEVFPEVDSNDRIHQICTDYYNNIWIKTTKGLLTKYNSRNGVFTTLDYLIKESVEIIKPIKKGLLLATTSGKIYTIYKNEAVYICTILNTNKTEKRISSIDFDGEKEFFISTYDGKVFNYSLKTKRLEEIIGDYTGYPGNIVLEADDEGKLWMGTEAHGLFVYNIKRKTFIQYSFLNGKTKGIVKEFFISIFYDSNGFIWCGTDGGGLYKINSKTGEILVYKNKFPNHFSISSNTIMNISEDLQKNIWLVTNHGHTNVIPKENNNVNYHKGSISSTPIRVLSIYKSNKETLWIGTDGNGLTRLEKNKKPKEYFNDIDNNFYIQSITEDDDADLWFGTYRNGLWKFDAKKALFSKIPVINKLNQKAKDVRSVFKDSKGRIWVGSIVSLNIYSKDEKLLASFNNKQDALNGVVVESIIEDHNNTIWLGQQNGGLYRFNENSKDLVQSTFTHYVDKNESPLPRILDMSLGKEGEIWFINQSFELKLFNTKTATFYEFKNLFPNKKHTFAAIEAQDSTNLWLSSFQGIHHFNTEKKEITSYYSSEGFQEEPYILRSGFKDKEGQVYFGGAKGINYFNPEKLEKLPIRKPIEANLFVTSIDILNKPAKQIIPEQITSEIFNVDHLNLKYNQSSFTIQFAAIGNIINPNYNYSYRLKGFDKEWKSTYSEVSATYTNIPSGEYLFEIKANEINQPLQVLNKQIRITISPPFWRNSYAYVFYLLILFIIIFTLSKWFLIRRKLLINKISRRQEKEFNKAKMNFFTKMSHEIQTPITLILGPIDNMLEKAELNGDLLLKERLQIIANNARRLSRIARDLTLVRNKDLNRLKLSVTQNNLKENIDQVSLSFKELARIKNIDFTINCPNNIGDIWYDKDKMEHILYNILGNSFKYTPKEGNIILTVKPINKKEVLKISISDSGSGIPKEELEDIFKLFYRSTNKNEAKGTGIGLALTKELVTLHKGRIKVDSSKSEGTTFTFKLPVSEDSYSDDEKITSSKKEIVKSISLETNLVKEPVVKSTINKTKKTILIVEDNFELQNFLQDLLLEEYNVILAENGREGSYLAKNNLPDLIISDVMMPEMDGIEMCEVLSKDNLTKHIPVILLTAKNSTQAKITGLKTGAIEYINKPFNSNELLLKINNIIAANDSIISKYRKELISNPKIKIEKSQDELFLESFNKIVNERLSDSNFKVEELSDKLNMSHSSLYRKCSSLTGLSLIDYIRQTRLNKAAVLLAKYGYNISEVAYMVGFNNPKYFSKSFKSQFNATPKSFKNKANTAKDMEEYLKEYNIDILDFE</sequence>
<keyword evidence="7" id="KW-0067">ATP-binding</keyword>
<dbReference type="InterPro" id="IPR011123">
    <property type="entry name" value="Y_Y_Y"/>
</dbReference>
<dbReference type="InterPro" id="IPR005467">
    <property type="entry name" value="His_kinase_dom"/>
</dbReference>
<dbReference type="Pfam" id="PF07495">
    <property type="entry name" value="Y_Y_Y"/>
    <property type="match status" value="1"/>
</dbReference>
<dbReference type="InterPro" id="IPR036890">
    <property type="entry name" value="HATPase_C_sf"/>
</dbReference>
<dbReference type="SMART" id="SM00448">
    <property type="entry name" value="REC"/>
    <property type="match status" value="1"/>
</dbReference>
<dbReference type="STRING" id="1333662.LPB303_06610"/>
<keyword evidence="5" id="KW-0547">Nucleotide-binding</keyword>
<evidence type="ECO:0000256" key="2">
    <source>
        <dbReference type="ARBA" id="ARBA00012438"/>
    </source>
</evidence>
<dbReference type="SUPFAM" id="SSF46689">
    <property type="entry name" value="Homeodomain-like"/>
    <property type="match status" value="1"/>
</dbReference>
<dbReference type="GO" id="GO:0000155">
    <property type="term" value="F:phosphorelay sensor kinase activity"/>
    <property type="evidence" value="ECO:0007669"/>
    <property type="project" value="InterPro"/>
</dbReference>
<dbReference type="PROSITE" id="PS50109">
    <property type="entry name" value="HIS_KIN"/>
    <property type="match status" value="1"/>
</dbReference>
<dbReference type="Gene3D" id="1.10.287.130">
    <property type="match status" value="1"/>
</dbReference>
<dbReference type="Gene3D" id="2.60.40.10">
    <property type="entry name" value="Immunoglobulins"/>
    <property type="match status" value="1"/>
</dbReference>
<evidence type="ECO:0000313" key="18">
    <source>
        <dbReference type="Proteomes" id="UP000076923"/>
    </source>
</evidence>
<evidence type="ECO:0000256" key="9">
    <source>
        <dbReference type="ARBA" id="ARBA00023015"/>
    </source>
</evidence>
<protein>
    <recommendedName>
        <fullName evidence="2">histidine kinase</fullName>
        <ecNumber evidence="2">2.7.13.3</ecNumber>
    </recommendedName>
</protein>
<dbReference type="FunFam" id="3.30.565.10:FF:000037">
    <property type="entry name" value="Hybrid sensor histidine kinase/response regulator"/>
    <property type="match status" value="1"/>
</dbReference>
<dbReference type="GO" id="GO:0005524">
    <property type="term" value="F:ATP binding"/>
    <property type="evidence" value="ECO:0007669"/>
    <property type="project" value="UniProtKB-KW"/>
</dbReference>
<dbReference type="SUPFAM" id="SSF55874">
    <property type="entry name" value="ATPase domain of HSP90 chaperone/DNA topoisomerase II/histidine kinase"/>
    <property type="match status" value="1"/>
</dbReference>
<keyword evidence="18" id="KW-1185">Reference proteome</keyword>
<dbReference type="PROSITE" id="PS00041">
    <property type="entry name" value="HTH_ARAC_FAMILY_1"/>
    <property type="match status" value="1"/>
</dbReference>
<dbReference type="InterPro" id="IPR011006">
    <property type="entry name" value="CheY-like_superfamily"/>
</dbReference>
<feature type="domain" description="Response regulatory" evidence="16">
    <location>
        <begin position="1083"/>
        <end position="1198"/>
    </location>
</feature>
<dbReference type="EMBL" id="LVWE01000028">
    <property type="protein sequence ID" value="OAD45420.1"/>
    <property type="molecule type" value="Genomic_DNA"/>
</dbReference>
<dbReference type="SUPFAM" id="SSF52172">
    <property type="entry name" value="CheY-like"/>
    <property type="match status" value="1"/>
</dbReference>
<dbReference type="InterPro" id="IPR003661">
    <property type="entry name" value="HisK_dim/P_dom"/>
</dbReference>
<keyword evidence="13" id="KW-1133">Transmembrane helix</keyword>
<keyword evidence="8" id="KW-0902">Two-component regulatory system</keyword>
<proteinExistence type="predicted"/>
<dbReference type="InterPro" id="IPR004358">
    <property type="entry name" value="Sig_transdc_His_kin-like_C"/>
</dbReference>
<evidence type="ECO:0000313" key="17">
    <source>
        <dbReference type="EMBL" id="OAD45420.1"/>
    </source>
</evidence>
<evidence type="ECO:0000256" key="4">
    <source>
        <dbReference type="ARBA" id="ARBA00022679"/>
    </source>
</evidence>
<evidence type="ECO:0000256" key="8">
    <source>
        <dbReference type="ARBA" id="ARBA00023012"/>
    </source>
</evidence>
<evidence type="ECO:0000256" key="12">
    <source>
        <dbReference type="PROSITE-ProRule" id="PRU00169"/>
    </source>
</evidence>
<feature type="transmembrane region" description="Helical" evidence="13">
    <location>
        <begin position="773"/>
        <end position="794"/>
    </location>
</feature>
<dbReference type="SMART" id="SM00342">
    <property type="entry name" value="HTH_ARAC"/>
    <property type="match status" value="1"/>
</dbReference>
<dbReference type="InterPro" id="IPR001789">
    <property type="entry name" value="Sig_transdc_resp-reg_receiver"/>
</dbReference>
<dbReference type="EC" id="2.7.13.3" evidence="2"/>
<dbReference type="PANTHER" id="PTHR43547">
    <property type="entry name" value="TWO-COMPONENT HISTIDINE KINASE"/>
    <property type="match status" value="1"/>
</dbReference>
<dbReference type="PANTHER" id="PTHR43547:SF2">
    <property type="entry name" value="HYBRID SIGNAL TRANSDUCTION HISTIDINE KINASE C"/>
    <property type="match status" value="1"/>
</dbReference>
<keyword evidence="13" id="KW-0812">Transmembrane</keyword>
<dbReference type="GO" id="GO:0003700">
    <property type="term" value="F:DNA-binding transcription factor activity"/>
    <property type="evidence" value="ECO:0007669"/>
    <property type="project" value="InterPro"/>
</dbReference>
<dbReference type="SMART" id="SM00387">
    <property type="entry name" value="HATPase_c"/>
    <property type="match status" value="1"/>
</dbReference>
<accession>A0A176TC39</accession>
<dbReference type="Pfam" id="PF12833">
    <property type="entry name" value="HTH_18"/>
    <property type="match status" value="1"/>
</dbReference>
<dbReference type="InterPro" id="IPR003594">
    <property type="entry name" value="HATPase_dom"/>
</dbReference>
<evidence type="ECO:0000259" key="14">
    <source>
        <dbReference type="PROSITE" id="PS01124"/>
    </source>
</evidence>
<keyword evidence="10" id="KW-0238">DNA-binding</keyword>
<dbReference type="GO" id="GO:0043565">
    <property type="term" value="F:sequence-specific DNA binding"/>
    <property type="evidence" value="ECO:0007669"/>
    <property type="project" value="InterPro"/>
</dbReference>
<evidence type="ECO:0000256" key="1">
    <source>
        <dbReference type="ARBA" id="ARBA00000085"/>
    </source>
</evidence>
<evidence type="ECO:0000256" key="13">
    <source>
        <dbReference type="SAM" id="Phobius"/>
    </source>
</evidence>
<dbReference type="SUPFAM" id="SSF47384">
    <property type="entry name" value="Homodimeric domain of signal transducing histidine kinase"/>
    <property type="match status" value="1"/>
</dbReference>
<keyword evidence="13" id="KW-0472">Membrane</keyword>
<dbReference type="InterPro" id="IPR036097">
    <property type="entry name" value="HisK_dim/P_sf"/>
</dbReference>
<evidence type="ECO:0000256" key="7">
    <source>
        <dbReference type="ARBA" id="ARBA00022840"/>
    </source>
</evidence>
<evidence type="ECO:0000256" key="6">
    <source>
        <dbReference type="ARBA" id="ARBA00022777"/>
    </source>
</evidence>
<dbReference type="PROSITE" id="PS01124">
    <property type="entry name" value="HTH_ARAC_FAMILY_2"/>
    <property type="match status" value="1"/>
</dbReference>
<evidence type="ECO:0000256" key="3">
    <source>
        <dbReference type="ARBA" id="ARBA00022553"/>
    </source>
</evidence>
<dbReference type="InterPro" id="IPR009057">
    <property type="entry name" value="Homeodomain-like_sf"/>
</dbReference>
<feature type="domain" description="Histidine kinase" evidence="15">
    <location>
        <begin position="822"/>
        <end position="1041"/>
    </location>
</feature>
<keyword evidence="11" id="KW-0804">Transcription</keyword>
<dbReference type="InterPro" id="IPR018062">
    <property type="entry name" value="HTH_AraC-typ_CS"/>
</dbReference>
<dbReference type="SMART" id="SM00388">
    <property type="entry name" value="HisKA"/>
    <property type="match status" value="1"/>
</dbReference>
<dbReference type="Pfam" id="PF00512">
    <property type="entry name" value="HisKA"/>
    <property type="match status" value="1"/>
</dbReference>
<reference evidence="17 18" key="1">
    <citation type="submission" date="2016-02" db="EMBL/GenBank/DDBJ databases">
        <title>Draft genome sequence of Polaribacter atrinae KACC17473.</title>
        <authorList>
            <person name="Shin S.-K."/>
            <person name="Yi H."/>
        </authorList>
    </citation>
    <scope>NUCLEOTIDE SEQUENCE [LARGE SCALE GENOMIC DNA]</scope>
    <source>
        <strain evidence="17 18">KACC 17473</strain>
    </source>
</reference>
<evidence type="ECO:0000259" key="15">
    <source>
        <dbReference type="PROSITE" id="PS50109"/>
    </source>
</evidence>
<dbReference type="InterPro" id="IPR015943">
    <property type="entry name" value="WD40/YVTN_repeat-like_dom_sf"/>
</dbReference>
<dbReference type="InterPro" id="IPR018060">
    <property type="entry name" value="HTH_AraC"/>
</dbReference>
<keyword evidence="3 12" id="KW-0597">Phosphoprotein</keyword>
<dbReference type="Gene3D" id="1.10.10.60">
    <property type="entry name" value="Homeodomain-like"/>
    <property type="match status" value="2"/>
</dbReference>
<dbReference type="CDD" id="cd00075">
    <property type="entry name" value="HATPase"/>
    <property type="match status" value="1"/>
</dbReference>
<keyword evidence="4" id="KW-0808">Transferase</keyword>
<feature type="domain" description="HTH araC/xylS-type" evidence="14">
    <location>
        <begin position="1230"/>
        <end position="1329"/>
    </location>
</feature>
<dbReference type="InterPro" id="IPR013783">
    <property type="entry name" value="Ig-like_fold"/>
</dbReference>
<organism evidence="17 18">
    <name type="scientific">Polaribacter atrinae</name>
    <dbReference type="NCBI Taxonomy" id="1333662"/>
    <lineage>
        <taxon>Bacteria</taxon>
        <taxon>Pseudomonadati</taxon>
        <taxon>Bacteroidota</taxon>
        <taxon>Flavobacteriia</taxon>
        <taxon>Flavobacteriales</taxon>
        <taxon>Flavobacteriaceae</taxon>
    </lineage>
</organism>
<keyword evidence="9" id="KW-0805">Transcription regulation</keyword>
<dbReference type="SUPFAM" id="SSF63829">
    <property type="entry name" value="Calcium-dependent phosphotriesterase"/>
    <property type="match status" value="2"/>
</dbReference>
<keyword evidence="6" id="KW-0418">Kinase</keyword>
<dbReference type="Gene3D" id="3.40.50.2300">
    <property type="match status" value="1"/>
</dbReference>
<dbReference type="PRINTS" id="PR00344">
    <property type="entry name" value="BCTRLSENSOR"/>
</dbReference>
<evidence type="ECO:0000259" key="16">
    <source>
        <dbReference type="PROSITE" id="PS50110"/>
    </source>
</evidence>